<proteinExistence type="predicted"/>
<accession>A0AAV4B5U6</accession>
<dbReference type="Proteomes" id="UP000735302">
    <property type="component" value="Unassembled WGS sequence"/>
</dbReference>
<evidence type="ECO:0000256" key="1">
    <source>
        <dbReference type="SAM" id="SignalP"/>
    </source>
</evidence>
<keyword evidence="3" id="KW-1185">Reference proteome</keyword>
<organism evidence="2 3">
    <name type="scientific">Plakobranchus ocellatus</name>
    <dbReference type="NCBI Taxonomy" id="259542"/>
    <lineage>
        <taxon>Eukaryota</taxon>
        <taxon>Metazoa</taxon>
        <taxon>Spiralia</taxon>
        <taxon>Lophotrochozoa</taxon>
        <taxon>Mollusca</taxon>
        <taxon>Gastropoda</taxon>
        <taxon>Heterobranchia</taxon>
        <taxon>Euthyneura</taxon>
        <taxon>Panpulmonata</taxon>
        <taxon>Sacoglossa</taxon>
        <taxon>Placobranchoidea</taxon>
        <taxon>Plakobranchidae</taxon>
        <taxon>Plakobranchus</taxon>
    </lineage>
</organism>
<keyword evidence="1" id="KW-0732">Signal</keyword>
<gene>
    <name evidence="2" type="ORF">PoB_004056900</name>
</gene>
<name>A0AAV4B5U6_9GAST</name>
<sequence length="182" mass="20307">MDHREISYGFRLTLCLLSLASIQCGEALERLAPHSRTSGENSGDFEISNPVTLLSLDRNSSGDINHFTVRYTKNTPDLIFELYTFELPKQGSSRQWRRQFRAPAAARGNVDGATETSVTIKTSERPVSGMMDLTYSSPRSWEGLVQEILVTRSSLVIRPSTQPGPFPVGYVGFVDHDLEYCS</sequence>
<evidence type="ECO:0000313" key="3">
    <source>
        <dbReference type="Proteomes" id="UP000735302"/>
    </source>
</evidence>
<evidence type="ECO:0000313" key="2">
    <source>
        <dbReference type="EMBL" id="GFO14064.1"/>
    </source>
</evidence>
<dbReference type="EMBL" id="BLXT01004521">
    <property type="protein sequence ID" value="GFO14064.1"/>
    <property type="molecule type" value="Genomic_DNA"/>
</dbReference>
<comment type="caution">
    <text evidence="2">The sequence shown here is derived from an EMBL/GenBank/DDBJ whole genome shotgun (WGS) entry which is preliminary data.</text>
</comment>
<protein>
    <submittedName>
        <fullName evidence="2">Uncharacterized protein</fullName>
    </submittedName>
</protein>
<reference evidence="2 3" key="1">
    <citation type="journal article" date="2021" name="Elife">
        <title>Chloroplast acquisition without the gene transfer in kleptoplastic sea slugs, Plakobranchus ocellatus.</title>
        <authorList>
            <person name="Maeda T."/>
            <person name="Takahashi S."/>
            <person name="Yoshida T."/>
            <person name="Shimamura S."/>
            <person name="Takaki Y."/>
            <person name="Nagai Y."/>
            <person name="Toyoda A."/>
            <person name="Suzuki Y."/>
            <person name="Arimoto A."/>
            <person name="Ishii H."/>
            <person name="Satoh N."/>
            <person name="Nishiyama T."/>
            <person name="Hasebe M."/>
            <person name="Maruyama T."/>
            <person name="Minagawa J."/>
            <person name="Obokata J."/>
            <person name="Shigenobu S."/>
        </authorList>
    </citation>
    <scope>NUCLEOTIDE SEQUENCE [LARGE SCALE GENOMIC DNA]</scope>
</reference>
<feature type="signal peptide" evidence="1">
    <location>
        <begin position="1"/>
        <end position="27"/>
    </location>
</feature>
<feature type="chain" id="PRO_5043640841" evidence="1">
    <location>
        <begin position="28"/>
        <end position="182"/>
    </location>
</feature>
<dbReference type="AlphaFoldDB" id="A0AAV4B5U6"/>